<dbReference type="InterPro" id="IPR006626">
    <property type="entry name" value="PbH1"/>
</dbReference>
<dbReference type="InterPro" id="IPR039448">
    <property type="entry name" value="Beta_helix"/>
</dbReference>
<evidence type="ECO:0000259" key="2">
    <source>
        <dbReference type="Pfam" id="PF05048"/>
    </source>
</evidence>
<dbReference type="Proteomes" id="UP001597344">
    <property type="component" value="Unassembled WGS sequence"/>
</dbReference>
<dbReference type="Pfam" id="PF13229">
    <property type="entry name" value="Beta_helix"/>
    <property type="match status" value="1"/>
</dbReference>
<accession>A0ABW5AUD8</accession>
<reference evidence="5" key="1">
    <citation type="journal article" date="2019" name="Int. J. Syst. Evol. Microbiol.">
        <title>The Global Catalogue of Microorganisms (GCM) 10K type strain sequencing project: providing services to taxonomists for standard genome sequencing and annotation.</title>
        <authorList>
            <consortium name="The Broad Institute Genomics Platform"/>
            <consortium name="The Broad Institute Genome Sequencing Center for Infectious Disease"/>
            <person name="Wu L."/>
            <person name="Ma J."/>
        </authorList>
    </citation>
    <scope>NUCLEOTIDE SEQUENCE [LARGE SCALE GENOMIC DNA]</scope>
    <source>
        <strain evidence="5">DT92</strain>
    </source>
</reference>
<dbReference type="EMBL" id="JBHUHY010000002">
    <property type="protein sequence ID" value="MFD2185464.1"/>
    <property type="molecule type" value="Genomic_DNA"/>
</dbReference>
<dbReference type="InterPro" id="IPR007742">
    <property type="entry name" value="NosD_dom"/>
</dbReference>
<evidence type="ECO:0000313" key="4">
    <source>
        <dbReference type="EMBL" id="MFD2185464.1"/>
    </source>
</evidence>
<dbReference type="SMART" id="SM00710">
    <property type="entry name" value="PbH1"/>
    <property type="match status" value="11"/>
</dbReference>
<feature type="region of interest" description="Disordered" evidence="1">
    <location>
        <begin position="30"/>
        <end position="58"/>
    </location>
</feature>
<dbReference type="InterPro" id="IPR022441">
    <property type="entry name" value="Para_beta_helix_rpt-2"/>
</dbReference>
<feature type="domain" description="Periplasmic copper-binding protein NosD beta helix" evidence="2">
    <location>
        <begin position="388"/>
        <end position="586"/>
    </location>
</feature>
<dbReference type="InterPro" id="IPR011050">
    <property type="entry name" value="Pectin_lyase_fold/virulence"/>
</dbReference>
<sequence length="667" mass="72111">MKRIMPPNYLIVVFLTFCFISCSNENFEEVVPDGIENPDPDPDPNPDPDPDTPDNTATTPCDFKLSDLTANETKVIDCVLDLEGETFTVPENVTLEFDKGDIINGTINFGTGGKIAGQLLNSTLKVEGDIQLISPTFKFFASRWDIVEGTTTSDIALENNKKLEDLMFFIKELGGDTFKIDKFDAYFEITKITPPAITTFRASKEGINVPSNFTMEMTDNTYLRTFPAEAGVENGAIIAINDVDNVVVRGGNLIGDRDLREYSPNDVGLEGSHCMHIQSGRNVVVDGVKFIEGSKGGLTIYSKGFSTNPADYKPSTNVTIKNCLFEDSRRMGISLTDGREIFIENNTFINSGQPSSNSDGGEVGYSINIEPARRRDANTGELLELQKVFNAYIRGNTETNSRGGFITVTIGQDITVENNDIGTRAVYSLTNGTKFLNNRFNADAGGIGTESWAIFAAGGGETVFNNEIGGNEISGYKTGIVVSSNEAYVHDNIINNTDNGIQLSKPNDTRVIDNVLNVTEKGITATNTFINNGEVRGNEITTASGGFHVYFTGVNQTDESLKYKATVTDNTFLNANKITISRVNGVTFSGNSVVGGIEIGDSNDIVISANTKIQPNGSDGIRIFGSNSNVSILNNSITEPTGGDRYQCINNNSSNPSAITESGNTCI</sequence>
<dbReference type="RefSeq" id="WP_378318428.1">
    <property type="nucleotide sequence ID" value="NZ_JBHUHY010000002.1"/>
</dbReference>
<dbReference type="InterPro" id="IPR012334">
    <property type="entry name" value="Pectin_lyas_fold"/>
</dbReference>
<proteinExistence type="predicted"/>
<gene>
    <name evidence="4" type="ORF">ACFSJT_01560</name>
</gene>
<dbReference type="SUPFAM" id="SSF51126">
    <property type="entry name" value="Pectin lyase-like"/>
    <property type="match status" value="2"/>
</dbReference>
<dbReference type="NCBIfam" id="TIGR03804">
    <property type="entry name" value="para_beta_helix"/>
    <property type="match status" value="1"/>
</dbReference>
<organism evidence="4 5">
    <name type="scientific">Aquimarina celericrescens</name>
    <dbReference type="NCBI Taxonomy" id="1964542"/>
    <lineage>
        <taxon>Bacteria</taxon>
        <taxon>Pseudomonadati</taxon>
        <taxon>Bacteroidota</taxon>
        <taxon>Flavobacteriia</taxon>
        <taxon>Flavobacteriales</taxon>
        <taxon>Flavobacteriaceae</taxon>
        <taxon>Aquimarina</taxon>
    </lineage>
</organism>
<comment type="caution">
    <text evidence="4">The sequence shown here is derived from an EMBL/GenBank/DDBJ whole genome shotgun (WGS) entry which is preliminary data.</text>
</comment>
<feature type="compositionally biased region" description="Acidic residues" evidence="1">
    <location>
        <begin position="30"/>
        <end position="52"/>
    </location>
</feature>
<protein>
    <submittedName>
        <fullName evidence="4">Right-handed parallel beta-helix repeat-containing protein</fullName>
    </submittedName>
</protein>
<evidence type="ECO:0000256" key="1">
    <source>
        <dbReference type="SAM" id="MobiDB-lite"/>
    </source>
</evidence>
<dbReference type="Gene3D" id="2.160.20.10">
    <property type="entry name" value="Single-stranded right-handed beta-helix, Pectin lyase-like"/>
    <property type="match status" value="2"/>
</dbReference>
<name>A0ABW5AUD8_9FLAO</name>
<evidence type="ECO:0000259" key="3">
    <source>
        <dbReference type="Pfam" id="PF13229"/>
    </source>
</evidence>
<keyword evidence="5" id="KW-1185">Reference proteome</keyword>
<evidence type="ECO:0000313" key="5">
    <source>
        <dbReference type="Proteomes" id="UP001597344"/>
    </source>
</evidence>
<feature type="domain" description="Right handed beta helix" evidence="3">
    <location>
        <begin position="234"/>
        <end position="352"/>
    </location>
</feature>
<dbReference type="Pfam" id="PF05048">
    <property type="entry name" value="NosD"/>
    <property type="match status" value="1"/>
</dbReference>